<feature type="non-terminal residue" evidence="2">
    <location>
        <position position="1"/>
    </location>
</feature>
<dbReference type="KEGG" id="ngr:NAEGRDRAFT_76941"/>
<evidence type="ECO:0000313" key="3">
    <source>
        <dbReference type="Proteomes" id="UP000006671"/>
    </source>
</evidence>
<dbReference type="AlphaFoldDB" id="D2W698"/>
<organism evidence="3">
    <name type="scientific">Naegleria gruberi</name>
    <name type="common">Amoeba</name>
    <dbReference type="NCBI Taxonomy" id="5762"/>
    <lineage>
        <taxon>Eukaryota</taxon>
        <taxon>Discoba</taxon>
        <taxon>Heterolobosea</taxon>
        <taxon>Tetramitia</taxon>
        <taxon>Eutetramitia</taxon>
        <taxon>Vahlkampfiidae</taxon>
        <taxon>Naegleria</taxon>
    </lineage>
</organism>
<reference evidence="2 3" key="1">
    <citation type="journal article" date="2010" name="Cell">
        <title>The genome of Naegleria gruberi illuminates early eukaryotic versatility.</title>
        <authorList>
            <person name="Fritz-Laylin L.K."/>
            <person name="Prochnik S.E."/>
            <person name="Ginger M.L."/>
            <person name="Dacks J.B."/>
            <person name="Carpenter M.L."/>
            <person name="Field M.C."/>
            <person name="Kuo A."/>
            <person name="Paredez A."/>
            <person name="Chapman J."/>
            <person name="Pham J."/>
            <person name="Shu S."/>
            <person name="Neupane R."/>
            <person name="Cipriano M."/>
            <person name="Mancuso J."/>
            <person name="Tu H."/>
            <person name="Salamov A."/>
            <person name="Lindquist E."/>
            <person name="Shapiro H."/>
            <person name="Lucas S."/>
            <person name="Grigoriev I.V."/>
            <person name="Cande W.Z."/>
            <person name="Fulton C."/>
            <person name="Rokhsar D.S."/>
            <person name="Dawson S.C."/>
        </authorList>
    </citation>
    <scope>NUCLEOTIDE SEQUENCE [LARGE SCALE GENOMIC DNA]</scope>
    <source>
        <strain evidence="2 3">NEG-M</strain>
    </source>
</reference>
<name>D2W698_NAEGR</name>
<sequence>KQDIETEPSDDEEKILDQMEDDNDQQQDASEKSHHDDQDKLSEEFEHVSDNEHDENDSYSNSEEEKAKSKKRKRNSLKNGKKQKNLIEYAVQKLDEANRITLQKLKQNLITSASEQVIGTIFDGDVHRLKTDISKALNSSVYCKNLISLRVFIQLSKELASNRQLKKKDAFHKFAPSVGVSKMTKLFHLGNLLDKFPILIGVKLDWSIVGVKKHYNAIRQAFEEKEETPAESGKFWNELTHGYVTRIDQSPKQIQTPITKGTAVAAAVVKKFKVPFKNKK</sequence>
<dbReference type="EMBL" id="GG739272">
    <property type="protein sequence ID" value="EFC35405.1"/>
    <property type="molecule type" value="Genomic_DNA"/>
</dbReference>
<feature type="compositionally biased region" description="Basic and acidic residues" evidence="1">
    <location>
        <begin position="29"/>
        <end position="51"/>
    </location>
</feature>
<keyword evidence="3" id="KW-1185">Reference proteome</keyword>
<dbReference type="VEuPathDB" id="AmoebaDB:NAEGRDRAFT_76941"/>
<feature type="compositionally biased region" description="Basic residues" evidence="1">
    <location>
        <begin position="68"/>
        <end position="80"/>
    </location>
</feature>
<dbReference type="RefSeq" id="XP_002668149.1">
    <property type="nucleotide sequence ID" value="XM_002668103.1"/>
</dbReference>
<dbReference type="GeneID" id="8861093"/>
<protein>
    <submittedName>
        <fullName evidence="2">Predicted protein</fullName>
    </submittedName>
</protein>
<feature type="region of interest" description="Disordered" evidence="1">
    <location>
        <begin position="1"/>
        <end position="80"/>
    </location>
</feature>
<feature type="compositionally biased region" description="Acidic residues" evidence="1">
    <location>
        <begin position="1"/>
        <end position="25"/>
    </location>
</feature>
<dbReference type="InParanoid" id="D2W698"/>
<gene>
    <name evidence="2" type="ORF">NAEGRDRAFT_76941</name>
</gene>
<evidence type="ECO:0000313" key="2">
    <source>
        <dbReference type="EMBL" id="EFC35405.1"/>
    </source>
</evidence>
<accession>D2W698</accession>
<dbReference type="Proteomes" id="UP000006671">
    <property type="component" value="Unassembled WGS sequence"/>
</dbReference>
<evidence type="ECO:0000256" key="1">
    <source>
        <dbReference type="SAM" id="MobiDB-lite"/>
    </source>
</evidence>
<proteinExistence type="predicted"/>